<gene>
    <name evidence="1" type="ORF">Q428_01260</name>
</gene>
<accession>A0A017S0L4</accession>
<keyword evidence="2" id="KW-1185">Reference proteome</keyword>
<comment type="caution">
    <text evidence="1">The sequence shown here is derived from an EMBL/GenBank/DDBJ whole genome shotgun (WGS) entry which is preliminary data.</text>
</comment>
<reference evidence="1 2" key="1">
    <citation type="journal article" date="2014" name="Genome Announc.">
        <title>Draft Genome Sequence of Fervidicella metallireducens Strain AeBT, an Iron-Reducing Thermoanaerobe from the Great Artesian Basin.</title>
        <authorList>
            <person name="Patel B.K."/>
        </authorList>
    </citation>
    <scope>NUCLEOTIDE SEQUENCE [LARGE SCALE GENOMIC DNA]</scope>
    <source>
        <strain evidence="1 2">AeB</strain>
    </source>
</reference>
<dbReference type="AlphaFoldDB" id="A0A017S0L4"/>
<dbReference type="EMBL" id="AZQP01000002">
    <property type="protein sequence ID" value="EYE89725.1"/>
    <property type="molecule type" value="Genomic_DNA"/>
</dbReference>
<evidence type="ECO:0000313" key="1">
    <source>
        <dbReference type="EMBL" id="EYE89725.1"/>
    </source>
</evidence>
<organism evidence="1 2">
    <name type="scientific">Fervidicella metallireducens AeB</name>
    <dbReference type="NCBI Taxonomy" id="1403537"/>
    <lineage>
        <taxon>Bacteria</taxon>
        <taxon>Bacillati</taxon>
        <taxon>Bacillota</taxon>
        <taxon>Clostridia</taxon>
        <taxon>Eubacteriales</taxon>
        <taxon>Clostridiaceae</taxon>
        <taxon>Fervidicella</taxon>
    </lineage>
</organism>
<dbReference type="Proteomes" id="UP000019681">
    <property type="component" value="Unassembled WGS sequence"/>
</dbReference>
<dbReference type="RefSeq" id="WP_161633573.1">
    <property type="nucleotide sequence ID" value="NZ_AZQP01000002.1"/>
</dbReference>
<dbReference type="OrthoDB" id="1716916at2"/>
<sequence>MEVKCPTCGYMVKDSTVCPRCRTKLFDCLKCSGNCLKCSAQKNKRSAE</sequence>
<proteinExistence type="predicted"/>
<name>A0A017S0L4_9CLOT</name>
<evidence type="ECO:0000313" key="2">
    <source>
        <dbReference type="Proteomes" id="UP000019681"/>
    </source>
</evidence>
<dbReference type="STRING" id="1403537.Q428_01260"/>
<protein>
    <submittedName>
        <fullName evidence="1">Uncharacterized protein</fullName>
    </submittedName>
</protein>